<evidence type="ECO:0000313" key="2">
    <source>
        <dbReference type="Proteomes" id="UP000464674"/>
    </source>
</evidence>
<dbReference type="Proteomes" id="UP000464674">
    <property type="component" value="Chromosome"/>
</dbReference>
<dbReference type="EMBL" id="CP041348">
    <property type="protein sequence ID" value="QHC35722.1"/>
    <property type="molecule type" value="Genomic_DNA"/>
</dbReference>
<proteinExistence type="predicted"/>
<evidence type="ECO:0000313" key="1">
    <source>
        <dbReference type="EMBL" id="QHC35722.1"/>
    </source>
</evidence>
<organism evidence="1 2">
    <name type="scientific">Komagataeibacter xylinus</name>
    <name type="common">Gluconacetobacter xylinus</name>
    <dbReference type="NCBI Taxonomy" id="28448"/>
    <lineage>
        <taxon>Bacteria</taxon>
        <taxon>Pseudomonadati</taxon>
        <taxon>Pseudomonadota</taxon>
        <taxon>Alphaproteobacteria</taxon>
        <taxon>Acetobacterales</taxon>
        <taxon>Acetobacteraceae</taxon>
        <taxon>Komagataeibacter</taxon>
    </lineage>
</organism>
<dbReference type="AlphaFoldDB" id="A0A857FNF4"/>
<reference evidence="1 2" key="1">
    <citation type="journal article" date="2020" name="Carbohydr. Polym.">
        <title>Characterization and optimization of production of bacterial cellulose from strain CGMCC 17276 based on whole-genome analysis.</title>
        <authorList>
            <person name="Lu T."/>
            <person name="Gao H."/>
            <person name="Liao B."/>
            <person name="Wu J."/>
            <person name="Zhang W."/>
            <person name="Huang J."/>
            <person name="Liu M."/>
            <person name="Huang J."/>
            <person name="Chang Z."/>
            <person name="Jin M."/>
            <person name="Yi Z."/>
            <person name="Jiang D."/>
        </authorList>
    </citation>
    <scope>NUCLEOTIDE SEQUENCE [LARGE SCALE GENOMIC DNA]</scope>
    <source>
        <strain evidence="1 2">CGMCC 17276</strain>
    </source>
</reference>
<accession>A0A857FNF4</accession>
<gene>
    <name evidence="1" type="ORF">FMA36_09750</name>
</gene>
<protein>
    <submittedName>
        <fullName evidence="1">Uncharacterized protein</fullName>
    </submittedName>
</protein>
<name>A0A857FNF4_KOMXY</name>
<sequence length="84" mass="9858">MVKLFSKSFRERRLFEKRRHPETFILLSRHKKRAVHFCTALFCARLQPTHARARACGRDQLSALRRRIAAPRMSPSEAPLSEEP</sequence>